<proteinExistence type="predicted"/>
<feature type="transmembrane region" description="Helical" evidence="2">
    <location>
        <begin position="228"/>
        <end position="251"/>
    </location>
</feature>
<name>A0A1T5K6B7_9MICO</name>
<feature type="compositionally biased region" description="Low complexity" evidence="1">
    <location>
        <begin position="151"/>
        <end position="172"/>
    </location>
</feature>
<keyword evidence="2" id="KW-1133">Transmembrane helix</keyword>
<evidence type="ECO:0008006" key="5">
    <source>
        <dbReference type="Google" id="ProtNLM"/>
    </source>
</evidence>
<sequence length="556" mass="57734">MTQPTDDDNRPERPPLPPVPPMPANGAPAPSPAQHPAPSAQQQNPAQHPNSQQPNSQPYTAQTSPQQPAQQYPAQQQNPQHYPAGSGQEQPSQQWPAQPTQQYPAQQPSQQQPTQQQPGQQQPTQQYPAQSGQQNPTQQYPNRQTPPSPQQYPAQQPGGPQRPAGPQQPSGASNGGAFPAAPGYSAPNASAAPHQGTPYTGPIPPTGSGPTSHTDAAAPRKKRRRGPIIAIVSSVVVLILLIAGGIVGYSVGTAAHAPEHQVTAYLDALVEGDAAEALKLAGTDVDADADVLLTNKAYAEVADRPSAYEIGRTTTSGDTATVTATITQGDNELTEEFTLQKDGKDAIFFDKWALEEVPLGTITVGITGPSAVAPAIDGIAIPEGAESLRALPGTYDVALAEDNEFFSVEAQQVTVEGFTGSAAAPSADLTVGLTDAGTQKANDAVNAWLDACQASTEFDPAGCSFYATGKNPAYTYTNTKWTLDPRPTFTIGEWNGTGYRVSTGASGQANLTADIRDNASGATGTATAGPISVFVNGDITDITADGATFVSAISRG</sequence>
<gene>
    <name evidence="3" type="ORF">SAMN06309945_1940</name>
</gene>
<protein>
    <recommendedName>
        <fullName evidence="5">DUF4878 domain-containing protein</fullName>
    </recommendedName>
</protein>
<dbReference type="EMBL" id="FUZP01000002">
    <property type="protein sequence ID" value="SKC59171.1"/>
    <property type="molecule type" value="Genomic_DNA"/>
</dbReference>
<dbReference type="STRING" id="123320.SAMN06309945_1940"/>
<keyword evidence="2" id="KW-0812">Transmembrane</keyword>
<dbReference type="PANTHER" id="PTHR15572">
    <property type="entry name" value="GLIOMA TUMOR SUPPRESSOR CANDIDATE REGION GENE 1"/>
    <property type="match status" value="1"/>
</dbReference>
<dbReference type="Proteomes" id="UP000190857">
    <property type="component" value="Unassembled WGS sequence"/>
</dbReference>
<evidence type="ECO:0000256" key="2">
    <source>
        <dbReference type="SAM" id="Phobius"/>
    </source>
</evidence>
<dbReference type="GO" id="GO:0045893">
    <property type="term" value="P:positive regulation of DNA-templated transcription"/>
    <property type="evidence" value="ECO:0007669"/>
    <property type="project" value="TreeGrafter"/>
</dbReference>
<accession>A0A1T5K6B7</accession>
<keyword evidence="2" id="KW-0472">Membrane</keyword>
<evidence type="ECO:0000313" key="4">
    <source>
        <dbReference type="Proteomes" id="UP000190857"/>
    </source>
</evidence>
<dbReference type="InterPro" id="IPR052438">
    <property type="entry name" value="Chromatin_remod/trans_coact"/>
</dbReference>
<dbReference type="PANTHER" id="PTHR15572:SF0">
    <property type="entry name" value="GLUTAMINE-RICH PROTEIN-RELATED"/>
    <property type="match status" value="1"/>
</dbReference>
<dbReference type="RefSeq" id="WP_143785441.1">
    <property type="nucleotide sequence ID" value="NZ_FUZP01000002.1"/>
</dbReference>
<feature type="compositionally biased region" description="Low complexity" evidence="1">
    <location>
        <begin position="36"/>
        <end position="134"/>
    </location>
</feature>
<reference evidence="3 4" key="1">
    <citation type="submission" date="2017-02" db="EMBL/GenBank/DDBJ databases">
        <authorList>
            <person name="Peterson S.W."/>
        </authorList>
    </citation>
    <scope>NUCLEOTIDE SEQUENCE [LARGE SCALE GENOMIC DNA]</scope>
    <source>
        <strain evidence="3 4">VKM Ac-2059</strain>
    </source>
</reference>
<evidence type="ECO:0000256" key="1">
    <source>
        <dbReference type="SAM" id="MobiDB-lite"/>
    </source>
</evidence>
<dbReference type="AlphaFoldDB" id="A0A1T5K6B7"/>
<feature type="region of interest" description="Disordered" evidence="1">
    <location>
        <begin position="1"/>
        <end position="223"/>
    </location>
</feature>
<organism evidence="3 4">
    <name type="scientific">Okibacterium fritillariae</name>
    <dbReference type="NCBI Taxonomy" id="123320"/>
    <lineage>
        <taxon>Bacteria</taxon>
        <taxon>Bacillati</taxon>
        <taxon>Actinomycetota</taxon>
        <taxon>Actinomycetes</taxon>
        <taxon>Micrococcales</taxon>
        <taxon>Microbacteriaceae</taxon>
        <taxon>Okibacterium</taxon>
    </lineage>
</organism>
<evidence type="ECO:0000313" key="3">
    <source>
        <dbReference type="EMBL" id="SKC59171.1"/>
    </source>
</evidence>
<dbReference type="OrthoDB" id="3818356at2"/>
<keyword evidence="4" id="KW-1185">Reference proteome</keyword>
<feature type="compositionally biased region" description="Pro residues" evidence="1">
    <location>
        <begin position="14"/>
        <end position="35"/>
    </location>
</feature>